<dbReference type="AlphaFoldDB" id="A0A9P0C649"/>
<dbReference type="InterPro" id="IPR036682">
    <property type="entry name" value="OS_D_A10/PebIII_sf"/>
</dbReference>
<dbReference type="KEGG" id="btab:109042107"/>
<proteinExistence type="predicted"/>
<keyword evidence="3" id="KW-1185">Reference proteome</keyword>
<dbReference type="InterPro" id="IPR005055">
    <property type="entry name" value="A10/PebIII"/>
</dbReference>
<feature type="compositionally biased region" description="Basic residues" evidence="1">
    <location>
        <begin position="219"/>
        <end position="246"/>
    </location>
</feature>
<evidence type="ECO:0000313" key="3">
    <source>
        <dbReference type="Proteomes" id="UP001152759"/>
    </source>
</evidence>
<dbReference type="Pfam" id="PF03392">
    <property type="entry name" value="OS-D"/>
    <property type="match status" value="1"/>
</dbReference>
<dbReference type="SUPFAM" id="SSF100910">
    <property type="entry name" value="Chemosensory protein Csp2"/>
    <property type="match status" value="1"/>
</dbReference>
<evidence type="ECO:0000313" key="2">
    <source>
        <dbReference type="EMBL" id="CAH0773889.1"/>
    </source>
</evidence>
<reference evidence="2" key="1">
    <citation type="submission" date="2021-12" db="EMBL/GenBank/DDBJ databases">
        <authorList>
            <person name="King R."/>
        </authorList>
    </citation>
    <scope>NUCLEOTIDE SEQUENCE</scope>
</reference>
<dbReference type="Gene3D" id="1.10.2080.10">
    <property type="entry name" value="Insect odorant-binding protein A10/Ejaculatory bulb-specific protein 3"/>
    <property type="match status" value="1"/>
</dbReference>
<gene>
    <name evidence="2" type="ORF">BEMITA_LOCUS10320</name>
</gene>
<dbReference type="PANTHER" id="PTHR11257">
    <property type="entry name" value="CHEMOSENSORY PROTEIN-RELATED"/>
    <property type="match status" value="1"/>
</dbReference>
<dbReference type="PANTHER" id="PTHR11257:SF12">
    <property type="entry name" value="EJACULATORY BULB-SPECIFIC PROTEIN 3-RELATED"/>
    <property type="match status" value="1"/>
</dbReference>
<dbReference type="EMBL" id="OU963867">
    <property type="protein sequence ID" value="CAH0773889.1"/>
    <property type="molecule type" value="Genomic_DNA"/>
</dbReference>
<dbReference type="Proteomes" id="UP001152759">
    <property type="component" value="Chromosome 6"/>
</dbReference>
<feature type="region of interest" description="Disordered" evidence="1">
    <location>
        <begin position="208"/>
        <end position="246"/>
    </location>
</feature>
<evidence type="ECO:0000256" key="1">
    <source>
        <dbReference type="SAM" id="MobiDB-lite"/>
    </source>
</evidence>
<protein>
    <submittedName>
        <fullName evidence="2">Uncharacterized protein</fullName>
    </submittedName>
</protein>
<name>A0A9P0C649_BEMTA</name>
<organism evidence="2 3">
    <name type="scientific">Bemisia tabaci</name>
    <name type="common">Sweetpotato whitefly</name>
    <name type="synonym">Aleurodes tabaci</name>
    <dbReference type="NCBI Taxonomy" id="7038"/>
    <lineage>
        <taxon>Eukaryota</taxon>
        <taxon>Metazoa</taxon>
        <taxon>Ecdysozoa</taxon>
        <taxon>Arthropoda</taxon>
        <taxon>Hexapoda</taxon>
        <taxon>Insecta</taxon>
        <taxon>Pterygota</taxon>
        <taxon>Neoptera</taxon>
        <taxon>Paraneoptera</taxon>
        <taxon>Hemiptera</taxon>
        <taxon>Sternorrhyncha</taxon>
        <taxon>Aleyrodoidea</taxon>
        <taxon>Aleyrodidae</taxon>
        <taxon>Aleyrodinae</taxon>
        <taxon>Bemisia</taxon>
    </lineage>
</organism>
<sequence length="246" mass="28427">MVCSESIVRCLTYFQVISLVYRLASAQSNNRATYTTKYDYINVDAVMKNERILKMLVECMLERGRCTREGLELKAAVPDALATDCAKCSQMQRKHASRVIAYLITYKKEYWNALATKYDPDGNYRRKYGIPPQPQELSAGAAIQPSPNLIKPTKTVKKTVTTVNNTNNLFKAKKRMTREEKKEMVRRRFPQLHFMPNMWASNIQKIEKKSERAPSIARRNVRRKAHTPTRRHNTQRAAPKRGQKTG</sequence>
<accession>A0A9P0C649</accession>